<dbReference type="PANTHER" id="PTHR22838">
    <property type="entry name" value="WD REPEAT PROTEIN 26-RELATED"/>
    <property type="match status" value="1"/>
</dbReference>
<reference evidence="5 6" key="1">
    <citation type="journal article" date="2016" name="Mol. Biol. Evol.">
        <title>Comparative Genomics of Early-Diverging Mushroom-Forming Fungi Provides Insights into the Origins of Lignocellulose Decay Capabilities.</title>
        <authorList>
            <person name="Nagy L.G."/>
            <person name="Riley R."/>
            <person name="Tritt A."/>
            <person name="Adam C."/>
            <person name="Daum C."/>
            <person name="Floudas D."/>
            <person name="Sun H."/>
            <person name="Yadav J.S."/>
            <person name="Pangilinan J."/>
            <person name="Larsson K.H."/>
            <person name="Matsuura K."/>
            <person name="Barry K."/>
            <person name="Labutti K."/>
            <person name="Kuo R."/>
            <person name="Ohm R.A."/>
            <person name="Bhattacharya S.S."/>
            <person name="Shirouzu T."/>
            <person name="Yoshinaga Y."/>
            <person name="Martin F.M."/>
            <person name="Grigoriev I.V."/>
            <person name="Hibbett D.S."/>
        </authorList>
    </citation>
    <scope>NUCLEOTIDE SEQUENCE [LARGE SCALE GENOMIC DNA]</scope>
    <source>
        <strain evidence="5 6">CBS 109695</strain>
    </source>
</reference>
<dbReference type="Pfam" id="PF00400">
    <property type="entry name" value="WD40"/>
    <property type="match status" value="4"/>
</dbReference>
<dbReference type="PROSITE" id="PS50897">
    <property type="entry name" value="CTLH"/>
    <property type="match status" value="1"/>
</dbReference>
<keyword evidence="2" id="KW-0677">Repeat</keyword>
<dbReference type="STRING" id="436010.A0A167TSH3"/>
<name>A0A167TSH3_9AGAM</name>
<dbReference type="GO" id="GO:0034657">
    <property type="term" value="C:GID complex"/>
    <property type="evidence" value="ECO:0007669"/>
    <property type="project" value="TreeGrafter"/>
</dbReference>
<evidence type="ECO:0000256" key="1">
    <source>
        <dbReference type="ARBA" id="ARBA00022574"/>
    </source>
</evidence>
<dbReference type="GO" id="GO:0043161">
    <property type="term" value="P:proteasome-mediated ubiquitin-dependent protein catabolic process"/>
    <property type="evidence" value="ECO:0007669"/>
    <property type="project" value="TreeGrafter"/>
</dbReference>
<evidence type="ECO:0000313" key="6">
    <source>
        <dbReference type="Proteomes" id="UP000076532"/>
    </source>
</evidence>
<keyword evidence="1 3" id="KW-0853">WD repeat</keyword>
<dbReference type="PROSITE" id="PS50294">
    <property type="entry name" value="WD_REPEATS_REGION"/>
    <property type="match status" value="2"/>
</dbReference>
<keyword evidence="6" id="KW-1185">Reference proteome</keyword>
<dbReference type="OrthoDB" id="972532at2759"/>
<feature type="repeat" description="WD" evidence="3">
    <location>
        <begin position="162"/>
        <end position="202"/>
    </location>
</feature>
<dbReference type="PROSITE" id="PS50082">
    <property type="entry name" value="WD_REPEATS_2"/>
    <property type="match status" value="3"/>
</dbReference>
<feature type="domain" description="CTLH" evidence="4">
    <location>
        <begin position="3"/>
        <end position="24"/>
    </location>
</feature>
<sequence>MQEAKFLIHQQKYLELLEAGRTTTALTVLRNELAPLDFDQDQLHFLSRLASNPADLLERAGWDWASGASRHELLTVLQSAWCTYYNAPPPLDSLYADHACDRAAFPGTTTASLEVHTDEVWDIEWSHDGLWLASASRDKTAIIWRVGPETPSAREYTPTHILRQHAYPISCLAWSMDDAILLTGAETEIRMWNTKTGECIRTPEDDKDGQVSRGHVETVTVISWIPDGSGFVSGGLDKKIILWDANGSFQHSWGTTAMRITDLTVTPDLARVVAVGIHYHPPSPVVGVVNTVADTPAPPDESSSSLNLARKPENNCMIVYDLATRQTEMSFLMEGELSSVKVFPDSRYALVNHPQDEIYLWDLLTGKLARKFAGQRQLKHVIRSYFGGIDGNFIVSGSEDGNVAWHRDTGTLLETLSGHGEGSVNSVAWNPKNVRMFASCSDDYMIRTWEAPPTGYVLGAECIDPESNGSGKGKTRQRLAASASNGGGVVEYECGS</sequence>
<dbReference type="Proteomes" id="UP000076532">
    <property type="component" value="Unassembled WGS sequence"/>
</dbReference>
<organism evidence="5 6">
    <name type="scientific">Athelia psychrophila</name>
    <dbReference type="NCBI Taxonomy" id="1759441"/>
    <lineage>
        <taxon>Eukaryota</taxon>
        <taxon>Fungi</taxon>
        <taxon>Dikarya</taxon>
        <taxon>Basidiomycota</taxon>
        <taxon>Agaricomycotina</taxon>
        <taxon>Agaricomycetes</taxon>
        <taxon>Agaricomycetidae</taxon>
        <taxon>Atheliales</taxon>
        <taxon>Atheliaceae</taxon>
        <taxon>Athelia</taxon>
    </lineage>
</organism>
<dbReference type="InterPro" id="IPR006595">
    <property type="entry name" value="CTLH_C"/>
</dbReference>
<dbReference type="SMART" id="SM00320">
    <property type="entry name" value="WD40"/>
    <property type="match status" value="6"/>
</dbReference>
<feature type="repeat" description="WD" evidence="3">
    <location>
        <begin position="212"/>
        <end position="244"/>
    </location>
</feature>
<dbReference type="InterPro" id="IPR015943">
    <property type="entry name" value="WD40/YVTN_repeat-like_dom_sf"/>
</dbReference>
<accession>A0A167TSH3</accession>
<evidence type="ECO:0000313" key="5">
    <source>
        <dbReference type="EMBL" id="KZP03234.1"/>
    </source>
</evidence>
<dbReference type="SUPFAM" id="SSF50978">
    <property type="entry name" value="WD40 repeat-like"/>
    <property type="match status" value="1"/>
</dbReference>
<dbReference type="EMBL" id="KV418127">
    <property type="protein sequence ID" value="KZP03234.1"/>
    <property type="molecule type" value="Genomic_DNA"/>
</dbReference>
<gene>
    <name evidence="5" type="ORF">FIBSPDRAFT_769262</name>
</gene>
<dbReference type="Gene3D" id="2.130.10.10">
    <property type="entry name" value="YVTN repeat-like/Quinoprotein amine dehydrogenase"/>
    <property type="match status" value="2"/>
</dbReference>
<dbReference type="InterPro" id="IPR036322">
    <property type="entry name" value="WD40_repeat_dom_sf"/>
</dbReference>
<proteinExistence type="predicted"/>
<dbReference type="InterPro" id="IPR051350">
    <property type="entry name" value="WD_repeat-ST_regulator"/>
</dbReference>
<dbReference type="PANTHER" id="PTHR22838:SF0">
    <property type="entry name" value="WD REPEAT-CONTAINING PROTEIN 26"/>
    <property type="match status" value="1"/>
</dbReference>
<evidence type="ECO:0000256" key="2">
    <source>
        <dbReference type="ARBA" id="ARBA00022737"/>
    </source>
</evidence>
<feature type="repeat" description="WD" evidence="3">
    <location>
        <begin position="113"/>
        <end position="146"/>
    </location>
</feature>
<evidence type="ECO:0000256" key="3">
    <source>
        <dbReference type="PROSITE-ProRule" id="PRU00221"/>
    </source>
</evidence>
<dbReference type="InterPro" id="IPR001680">
    <property type="entry name" value="WD40_rpt"/>
</dbReference>
<protein>
    <submittedName>
        <fullName evidence="5">WD40 repeat-like protein</fullName>
    </submittedName>
</protein>
<dbReference type="AlphaFoldDB" id="A0A167TSH3"/>
<evidence type="ECO:0000259" key="4">
    <source>
        <dbReference type="PROSITE" id="PS50897"/>
    </source>
</evidence>